<evidence type="ECO:0000259" key="3">
    <source>
        <dbReference type="Pfam" id="PF13205"/>
    </source>
</evidence>
<evidence type="ECO:0000313" key="5">
    <source>
        <dbReference type="Proteomes" id="UP000825933"/>
    </source>
</evidence>
<reference evidence="5" key="1">
    <citation type="journal article" date="2022" name="Microbiol. Resour. Announc.">
        <title>Draft Genome Sequence of a Methanogenic Archaeon from West Spitsbergen Permafrost.</title>
        <authorList>
            <person name="Trubitsyn V."/>
            <person name="Rivkina E."/>
            <person name="Shcherbakova V."/>
        </authorList>
    </citation>
    <scope>NUCLEOTIDE SEQUENCE [LARGE SCALE GENOMIC DNA]</scope>
    <source>
        <strain evidence="5">VT</strain>
    </source>
</reference>
<comment type="caution">
    <text evidence="4">The sequence shown here is derived from an EMBL/GenBank/DDBJ whole genome shotgun (WGS) entry which is preliminary data.</text>
</comment>
<dbReference type="Gene3D" id="2.60.40.1220">
    <property type="match status" value="2"/>
</dbReference>
<dbReference type="Gene3D" id="2.60.40.10">
    <property type="entry name" value="Immunoglobulins"/>
    <property type="match status" value="1"/>
</dbReference>
<gene>
    <name evidence="4" type="ORF">K8N75_13725</name>
</gene>
<feature type="domain" description="SbsA Ig-like" evidence="3">
    <location>
        <begin position="176"/>
        <end position="273"/>
    </location>
</feature>
<proteinExistence type="predicted"/>
<dbReference type="Proteomes" id="UP000825933">
    <property type="component" value="Unassembled WGS sequence"/>
</dbReference>
<organism evidence="4 5">
    <name type="scientific">Methanobacterium spitsbergense</name>
    <dbReference type="NCBI Taxonomy" id="2874285"/>
    <lineage>
        <taxon>Archaea</taxon>
        <taxon>Methanobacteriati</taxon>
        <taxon>Methanobacteriota</taxon>
        <taxon>Methanomada group</taxon>
        <taxon>Methanobacteria</taxon>
        <taxon>Methanobacteriales</taxon>
        <taxon>Methanobacteriaceae</taxon>
        <taxon>Methanobacterium</taxon>
    </lineage>
</organism>
<feature type="domain" description="CARDB" evidence="2">
    <location>
        <begin position="332"/>
        <end position="434"/>
    </location>
</feature>
<accession>A0A8T5V2B9</accession>
<feature type="domain" description="SbsA Ig-like" evidence="3">
    <location>
        <begin position="16"/>
        <end position="113"/>
    </location>
</feature>
<evidence type="ECO:0000259" key="2">
    <source>
        <dbReference type="Pfam" id="PF07705"/>
    </source>
</evidence>
<dbReference type="RefSeq" id="WP_223792634.1">
    <property type="nucleotide sequence ID" value="NZ_JAIOUQ010000017.1"/>
</dbReference>
<dbReference type="InterPro" id="IPR011635">
    <property type="entry name" value="CARDB"/>
</dbReference>
<evidence type="ECO:0000256" key="1">
    <source>
        <dbReference type="ARBA" id="ARBA00022729"/>
    </source>
</evidence>
<dbReference type="EMBL" id="JAIOUQ010000017">
    <property type="protein sequence ID" value="MBZ2167099.1"/>
    <property type="molecule type" value="Genomic_DNA"/>
</dbReference>
<evidence type="ECO:0000313" key="4">
    <source>
        <dbReference type="EMBL" id="MBZ2167099.1"/>
    </source>
</evidence>
<dbReference type="Pfam" id="PF07705">
    <property type="entry name" value="CARDB"/>
    <property type="match status" value="1"/>
</dbReference>
<dbReference type="AlphaFoldDB" id="A0A8T5V2B9"/>
<keyword evidence="1" id="KW-0732">Signal</keyword>
<dbReference type="InterPro" id="IPR032812">
    <property type="entry name" value="SbsA_Ig"/>
</dbReference>
<name>A0A8T5V2B9_9EURY</name>
<keyword evidence="5" id="KW-1185">Reference proteome</keyword>
<protein>
    <submittedName>
        <fullName evidence="4">Ig-like domain-containing protein</fullName>
    </submittedName>
</protein>
<dbReference type="Pfam" id="PF13205">
    <property type="entry name" value="Big_5"/>
    <property type="match status" value="2"/>
</dbReference>
<dbReference type="InterPro" id="IPR014755">
    <property type="entry name" value="Cu-Rt/internalin_Ig-like"/>
</dbReference>
<sequence>MVLNLSTITAANVTSNTAPKVTSVNPVNNSVILKSQTINVYFNEPIKAGTLSITLKNSAGTTISTKKSINYRTLSIVPSTALPTGVKYNLILNSGSIKDSAGKGNSYYTTSFTVSPITLAQMKDGVSRAQTFYNINHRLPTYVSYGSKKIAITTFKKIIATQGLKIKTTTINVTSNTAPKVTSVNPVNNSVILKSQTINVYFNEPIKAGTLSITLKNSAGTTISTKKSINYRTLSIVPSTALPTGVKYNLILNSGSIKDSAGKGNSYYTTSFTISPITLAQMKDGLSRAQTFFNTNLRLPSYVSFGTKRILIAEFQKIIATQGLKINTKIKDLTVTQVTAPTTGVKGNTIIVPNTVKNQGNTATGGFYINYYLINNSSIYIGQRYISSLAAGASNSQNTKLSIPLNITSSSYYIDVYADSSKIVSESNESNNYKYSTTKIQIINSINSRPIYLTSDWIYDEDVDNAKMDRIVSGLKAMGLYAMNYGWGANSHYQILKDITIPQNALVVDIYGGVCAGTIWEMTQDSYKYYKGNRSVFSIWTYTNIDIANVTFLRRAYDDKFTPLYGTTIDKSSFPSYNDSNNDGNFDPGAGYVNGIIDPTKLQELDGIYYPADLLLSNGYHYLYQQNGDIAAIVSSIYNEATSNF</sequence>
<dbReference type="InterPro" id="IPR013783">
    <property type="entry name" value="Ig-like_fold"/>
</dbReference>